<keyword evidence="1" id="KW-0812">Transmembrane</keyword>
<reference evidence="2 3" key="1">
    <citation type="journal article" date="2023" name="PLoS ONE">
        <title>Complete genome assembly of Hawai'i environmental nontuberculous mycobacteria reveals unexpected co-isolation with methylobacteria.</title>
        <authorList>
            <person name="Hendrix J."/>
            <person name="Epperson L.E."/>
            <person name="Tong E.I."/>
            <person name="Chan Y.L."/>
            <person name="Hasan N.A."/>
            <person name="Dawrs S.N."/>
            <person name="Norton G.J."/>
            <person name="Virdi R."/>
            <person name="Crooks J.L."/>
            <person name="Chan E.D."/>
            <person name="Honda J.R."/>
            <person name="Strong M."/>
        </authorList>
    </citation>
    <scope>NUCLEOTIDE SEQUENCE [LARGE SCALE GENOMIC DNA]</scope>
    <source>
        <strain evidence="2 3">NJH_HI04-1</strain>
    </source>
</reference>
<dbReference type="Proteomes" id="UP001407347">
    <property type="component" value="Unassembled WGS sequence"/>
</dbReference>
<comment type="caution">
    <text evidence="2">The sequence shown here is derived from an EMBL/GenBank/DDBJ whole genome shotgun (WGS) entry which is preliminary data.</text>
</comment>
<name>A0ABV0A5N9_9HYPH</name>
<sequence>MNHHDLIAREMPIGEKLAYVACILLLWLAFVYGLFMLAEAVIKSAH</sequence>
<feature type="transmembrane region" description="Helical" evidence="1">
    <location>
        <begin position="17"/>
        <end position="42"/>
    </location>
</feature>
<proteinExistence type="predicted"/>
<keyword evidence="3" id="KW-1185">Reference proteome</keyword>
<protein>
    <submittedName>
        <fullName evidence="2">Uncharacterized protein</fullName>
    </submittedName>
</protein>
<dbReference type="RefSeq" id="WP_346013803.1">
    <property type="nucleotide sequence ID" value="NZ_JAQYXP010000006.1"/>
</dbReference>
<keyword evidence="1" id="KW-0472">Membrane</keyword>
<gene>
    <name evidence="2" type="ORF">PUR29_35145</name>
</gene>
<organism evidence="2 3">
    <name type="scientific">Methylobacterium ajmalii</name>
    <dbReference type="NCBI Taxonomy" id="2738439"/>
    <lineage>
        <taxon>Bacteria</taxon>
        <taxon>Pseudomonadati</taxon>
        <taxon>Pseudomonadota</taxon>
        <taxon>Alphaproteobacteria</taxon>
        <taxon>Hyphomicrobiales</taxon>
        <taxon>Methylobacteriaceae</taxon>
        <taxon>Methylobacterium</taxon>
    </lineage>
</organism>
<evidence type="ECO:0000313" key="3">
    <source>
        <dbReference type="Proteomes" id="UP001407347"/>
    </source>
</evidence>
<keyword evidence="1" id="KW-1133">Transmembrane helix</keyword>
<evidence type="ECO:0000256" key="1">
    <source>
        <dbReference type="SAM" id="Phobius"/>
    </source>
</evidence>
<dbReference type="EMBL" id="JAQYXP010000006">
    <property type="protein sequence ID" value="MEN3238679.1"/>
    <property type="molecule type" value="Genomic_DNA"/>
</dbReference>
<accession>A0ABV0A5N9</accession>
<evidence type="ECO:0000313" key="2">
    <source>
        <dbReference type="EMBL" id="MEN3238679.1"/>
    </source>
</evidence>